<evidence type="ECO:0000313" key="2">
    <source>
        <dbReference type="Proteomes" id="UP000304900"/>
    </source>
</evidence>
<keyword evidence="2" id="KW-1185">Reference proteome</keyword>
<evidence type="ECO:0000313" key="1">
    <source>
        <dbReference type="EMBL" id="TKT93343.1"/>
    </source>
</evidence>
<reference evidence="1 2" key="1">
    <citation type="submission" date="2019-05" db="EMBL/GenBank/DDBJ databases">
        <title>Dyadobacter AR-3-8 sp. nov., isolated from arctic soil.</title>
        <authorList>
            <person name="Chaudhary D.K."/>
        </authorList>
    </citation>
    <scope>NUCLEOTIDE SEQUENCE [LARGE SCALE GENOMIC DNA]</scope>
    <source>
        <strain evidence="1 2">AR-3-8</strain>
    </source>
</reference>
<proteinExistence type="predicted"/>
<protein>
    <recommendedName>
        <fullName evidence="3">DGQHR domain-containing protein</fullName>
    </recommendedName>
</protein>
<accession>A0A4V6BMA1</accession>
<name>A0A4V6BMA1_9BACT</name>
<evidence type="ECO:0008006" key="3">
    <source>
        <dbReference type="Google" id="ProtNLM"/>
    </source>
</evidence>
<dbReference type="AlphaFoldDB" id="A0A4V6BMA1"/>
<dbReference type="RefSeq" id="WP_137339019.1">
    <property type="nucleotide sequence ID" value="NZ_SZVO01000002.1"/>
</dbReference>
<sequence>MNELDDFDAIEGQGFKKSNVNFSNVYPVRMGGFGTTTAIRTYLTTLTVGELKSDVSLYDTLSNDKEWPISQIIQREVDKDRISEISKKYLLGQGRDVKYFPPIIVALLPRESDGSFSKVYNFTADQSPESKELIIDKSQYRSNTKFKELLISKDNESIIDGLYFFNTSHVFQHNILCWDKDKFYAVVIDGQHRLEALVKSQELDTLYHSAQQDVVFLDVSNLIREKNVLTPVQVLRTVFIDINTNARSVGLVRRILMDDKDLASLCVQSLVESVNKDGTSKLSGNFIPSILIDWYGDSLKHELPHITGLLTMHQIISDELVDRRLVSIEDHRDLNRIKDFKNILNNYFFVDHTIANDTDYQEITPIQTSFNEYLKERNVTLEIFAEELSEYALESILFTYDYRILDVAQKNFEKYYLRSIVQIFENIIPNIKVIEKLDSLGAFNITSNLYKALLSKRRKILEISHLKKAYIDARQILNSELNQQYYLLYTVVGQKAVFKTFFERLNQIFKIGSTEDTVLVTQKTFVSKFNSMLLILDSNNCFLFGKDEILIDVSDELEEYGTLASSFWEGILFEDKRIIYNSQGVRAFADIIKLIFEVQAKLESKPSIDDTDYQDLMSFSIRFSTQRTKRMLSKRFGYKTDLEWDRISNLILSEKRRYLIDQYSTAFRLKTEAKI</sequence>
<organism evidence="1 2">
    <name type="scientific">Dyadobacter frigoris</name>
    <dbReference type="NCBI Taxonomy" id="2576211"/>
    <lineage>
        <taxon>Bacteria</taxon>
        <taxon>Pseudomonadati</taxon>
        <taxon>Bacteroidota</taxon>
        <taxon>Cytophagia</taxon>
        <taxon>Cytophagales</taxon>
        <taxon>Spirosomataceae</taxon>
        <taxon>Dyadobacter</taxon>
    </lineage>
</organism>
<dbReference type="EMBL" id="SZVO01000002">
    <property type="protein sequence ID" value="TKT93343.1"/>
    <property type="molecule type" value="Genomic_DNA"/>
</dbReference>
<comment type="caution">
    <text evidence="1">The sequence shown here is derived from an EMBL/GenBank/DDBJ whole genome shotgun (WGS) entry which is preliminary data.</text>
</comment>
<gene>
    <name evidence="1" type="ORF">FDK13_05695</name>
</gene>
<dbReference type="OrthoDB" id="9789139at2"/>
<dbReference type="Proteomes" id="UP000304900">
    <property type="component" value="Unassembled WGS sequence"/>
</dbReference>